<evidence type="ECO:0000313" key="5">
    <source>
        <dbReference type="Proteomes" id="UP000003277"/>
    </source>
</evidence>
<feature type="binding site" evidence="3">
    <location>
        <position position="58"/>
    </location>
    <ligand>
        <name>Mg(2+)</name>
        <dbReference type="ChEBI" id="CHEBI:18420"/>
        <label>1</label>
    </ligand>
</feature>
<dbReference type="HOGENOM" id="CLU_024566_7_1_9"/>
<comment type="similarity">
    <text evidence="1">Belongs to the ADP-ribosylglycohydrolase family.</text>
</comment>
<organism evidence="4 5">
    <name type="scientific">Dialister succinatiphilus YIT 11850</name>
    <dbReference type="NCBI Taxonomy" id="742743"/>
    <lineage>
        <taxon>Bacteria</taxon>
        <taxon>Bacillati</taxon>
        <taxon>Bacillota</taxon>
        <taxon>Negativicutes</taxon>
        <taxon>Veillonellales</taxon>
        <taxon>Veillonellaceae</taxon>
        <taxon>Dialister</taxon>
    </lineage>
</organism>
<dbReference type="STRING" id="742743.HMPREF9453_01203"/>
<proteinExistence type="inferred from homology"/>
<dbReference type="Pfam" id="PF03747">
    <property type="entry name" value="ADP_ribosyl_GH"/>
    <property type="match status" value="1"/>
</dbReference>
<dbReference type="AlphaFoldDB" id="H1D0R5"/>
<dbReference type="Gene3D" id="1.10.4080.10">
    <property type="entry name" value="ADP-ribosylation/Crystallin J1"/>
    <property type="match status" value="1"/>
</dbReference>
<keyword evidence="5" id="KW-1185">Reference proteome</keyword>
<reference evidence="4 5" key="1">
    <citation type="submission" date="2011-11" db="EMBL/GenBank/DDBJ databases">
        <title>The Genome Sequence of Dialister succinatiphilus YIT 11850.</title>
        <authorList>
            <consortium name="The Broad Institute Genome Sequencing Platform"/>
            <person name="Earl A."/>
            <person name="Ward D."/>
            <person name="Feldgarden M."/>
            <person name="Gevers D."/>
            <person name="Morotomi M."/>
            <person name="Young S.K."/>
            <person name="Zeng Q."/>
            <person name="Gargeya S."/>
            <person name="Fitzgerald M."/>
            <person name="Haas B."/>
            <person name="Abouelleil A."/>
            <person name="Alvarado L."/>
            <person name="Arachchi H.M."/>
            <person name="Berlin A."/>
            <person name="Brown A."/>
            <person name="Chapman S.B."/>
            <person name="Dunbar C."/>
            <person name="Gearin G."/>
            <person name="Goldberg J."/>
            <person name="Griggs A."/>
            <person name="Gujja S."/>
            <person name="Heiman D."/>
            <person name="Howarth C."/>
            <person name="Lui A."/>
            <person name="MacDonald P.J.P."/>
            <person name="Montmayeur A."/>
            <person name="Murphy C."/>
            <person name="Neiman D."/>
            <person name="Pearson M."/>
            <person name="Priest M."/>
            <person name="Roberts A."/>
            <person name="Saif S."/>
            <person name="Shea T."/>
            <person name="Sisk P."/>
            <person name="Stolte C."/>
            <person name="Sykes S."/>
            <person name="Wortman J."/>
            <person name="Nusbaum C."/>
            <person name="Birren B."/>
        </authorList>
    </citation>
    <scope>NUCLEOTIDE SEQUENCE [LARGE SCALE GENOMIC DNA]</scope>
    <source>
        <strain evidence="4 5">YIT 11850</strain>
    </source>
</reference>
<name>H1D0R5_9FIRM</name>
<feature type="binding site" evidence="3">
    <location>
        <position position="304"/>
    </location>
    <ligand>
        <name>Mg(2+)</name>
        <dbReference type="ChEBI" id="CHEBI:18420"/>
        <label>2</label>
    </ligand>
</feature>
<dbReference type="InterPro" id="IPR005502">
    <property type="entry name" value="Ribosyl_crysJ1"/>
</dbReference>
<dbReference type="OrthoDB" id="9798107at2"/>
<dbReference type="InterPro" id="IPR036705">
    <property type="entry name" value="Ribosyl_crysJ1_sf"/>
</dbReference>
<comment type="caution">
    <text evidence="4">The sequence shown here is derived from an EMBL/GenBank/DDBJ whole genome shotgun (WGS) entry which is preliminary data.</text>
</comment>
<evidence type="ECO:0000256" key="2">
    <source>
        <dbReference type="ARBA" id="ARBA00022801"/>
    </source>
</evidence>
<dbReference type="PATRIC" id="fig|742743.3.peg.1221"/>
<evidence type="ECO:0000256" key="3">
    <source>
        <dbReference type="PIRSR" id="PIRSR605502-1"/>
    </source>
</evidence>
<dbReference type="EMBL" id="ADLT01000041">
    <property type="protein sequence ID" value="EHO62860.1"/>
    <property type="molecule type" value="Genomic_DNA"/>
</dbReference>
<evidence type="ECO:0000313" key="4">
    <source>
        <dbReference type="EMBL" id="EHO62860.1"/>
    </source>
</evidence>
<dbReference type="InterPro" id="IPR050792">
    <property type="entry name" value="ADP-ribosylglycohydrolase"/>
</dbReference>
<dbReference type="RefSeq" id="WP_008859697.1">
    <property type="nucleotide sequence ID" value="NZ_JH591188.1"/>
</dbReference>
<dbReference type="PANTHER" id="PTHR16222:SF24">
    <property type="entry name" value="ADP-RIBOSYLHYDROLASE ARH3"/>
    <property type="match status" value="1"/>
</dbReference>
<dbReference type="SUPFAM" id="SSF101478">
    <property type="entry name" value="ADP-ribosylglycohydrolase"/>
    <property type="match status" value="1"/>
</dbReference>
<gene>
    <name evidence="4" type="ORF">HMPREF9453_01203</name>
</gene>
<dbReference type="eggNOG" id="COG1397">
    <property type="taxonomic scope" value="Bacteria"/>
</dbReference>
<dbReference type="GO" id="GO:0046872">
    <property type="term" value="F:metal ion binding"/>
    <property type="evidence" value="ECO:0007669"/>
    <property type="project" value="UniProtKB-KW"/>
</dbReference>
<keyword evidence="2" id="KW-0378">Hydrolase</keyword>
<accession>H1D0R5</accession>
<dbReference type="Proteomes" id="UP000003277">
    <property type="component" value="Unassembled WGS sequence"/>
</dbReference>
<evidence type="ECO:0008006" key="6">
    <source>
        <dbReference type="Google" id="ProtNLM"/>
    </source>
</evidence>
<dbReference type="GO" id="GO:0016787">
    <property type="term" value="F:hydrolase activity"/>
    <property type="evidence" value="ECO:0007669"/>
    <property type="project" value="UniProtKB-KW"/>
</dbReference>
<dbReference type="PANTHER" id="PTHR16222">
    <property type="entry name" value="ADP-RIBOSYLGLYCOHYDROLASE"/>
    <property type="match status" value="1"/>
</dbReference>
<keyword evidence="3" id="KW-0460">Magnesium</keyword>
<keyword evidence="3" id="KW-0479">Metal-binding</keyword>
<protein>
    <recommendedName>
        <fullName evidence="6">ADP-ribosylglycohydrolase</fullName>
    </recommendedName>
</protein>
<evidence type="ECO:0000256" key="1">
    <source>
        <dbReference type="ARBA" id="ARBA00010702"/>
    </source>
</evidence>
<sequence length="354" mass="38677">MADIEKFRGALHGSACGDALGYPLQNFSVGRIQRRFGPFGLRTLVRDARNGRKAPISDNTQMILATIDGILWADAKKLDLVDGIYRGYMRWYYSQTGEEPRRGQRTWMRRQPHEREFCLVREKFMHARRNPEEGLLGAFSKDVKGSTKVKVNDCRGSAALARAIPIGLIFAGDSKAAFDEGVKAAALSHSDPVGYYAAGGLAAMISCLAYGLTLPKALERAETLLGKVHKTDPILSLLGAAEEQANNHPAGKTGTWDHIDSIASLGSGENAEEALAIAVYCTLAIDEPLDALIISANHSGKSNTTAAITGALEGVRFGRSFIPSYWSDILECSEPLAFMADKLYYVYEKYHPMK</sequence>
<comment type="cofactor">
    <cofactor evidence="3">
        <name>Mg(2+)</name>
        <dbReference type="ChEBI" id="CHEBI:18420"/>
    </cofactor>
    <text evidence="3">Binds 2 magnesium ions per subunit.</text>
</comment>
<feature type="binding site" evidence="3">
    <location>
        <position position="57"/>
    </location>
    <ligand>
        <name>Mg(2+)</name>
        <dbReference type="ChEBI" id="CHEBI:18420"/>
        <label>1</label>
    </ligand>
</feature>